<name>A0A3R7ECM2_9BURK</name>
<dbReference type="Gene3D" id="3.30.70.100">
    <property type="match status" value="1"/>
</dbReference>
<dbReference type="AlphaFoldDB" id="A0A3R7ECM2"/>
<evidence type="ECO:0000313" key="2">
    <source>
        <dbReference type="Proteomes" id="UP000216225"/>
    </source>
</evidence>
<organism evidence="1 2">
    <name type="scientific">Alicycliphilus denitrificans</name>
    <dbReference type="NCBI Taxonomy" id="179636"/>
    <lineage>
        <taxon>Bacteria</taxon>
        <taxon>Pseudomonadati</taxon>
        <taxon>Pseudomonadota</taxon>
        <taxon>Betaproteobacteria</taxon>
        <taxon>Burkholderiales</taxon>
        <taxon>Comamonadaceae</taxon>
        <taxon>Alicycliphilus</taxon>
    </lineage>
</organism>
<reference evidence="1 2" key="1">
    <citation type="submission" date="2018-09" db="EMBL/GenBank/DDBJ databases">
        <title>Genome comparison of Alicycliphilus sp. BQ1, a polyurethanolytic bacterium, with its closest phylogenetic relatives Alicycliphilus denitrificans BC and K601, unable to attack polyurethane.</title>
        <authorList>
            <person name="Loza-Tavera H."/>
            <person name="Lozano L."/>
            <person name="Cevallos M."/>
            <person name="Maya-Lucas O."/>
            <person name="Garcia-Mena J."/>
            <person name="Hernandez J."/>
        </authorList>
    </citation>
    <scope>NUCLEOTIDE SEQUENCE [LARGE SCALE GENOMIC DNA]</scope>
    <source>
        <strain evidence="1 2">BQ1</strain>
    </source>
</reference>
<dbReference type="InterPro" id="IPR011008">
    <property type="entry name" value="Dimeric_a/b-barrel"/>
</dbReference>
<dbReference type="EMBL" id="NKDB02000004">
    <property type="protein sequence ID" value="RKJ95168.1"/>
    <property type="molecule type" value="Genomic_DNA"/>
</dbReference>
<gene>
    <name evidence="1" type="ORF">CE154_018865</name>
</gene>
<dbReference type="Proteomes" id="UP000216225">
    <property type="component" value="Unassembled WGS sequence"/>
</dbReference>
<comment type="caution">
    <text evidence="1">The sequence shown here is derived from an EMBL/GenBank/DDBJ whole genome shotgun (WGS) entry which is preliminary data.</text>
</comment>
<evidence type="ECO:0000313" key="1">
    <source>
        <dbReference type="EMBL" id="RKJ95168.1"/>
    </source>
</evidence>
<evidence type="ECO:0008006" key="3">
    <source>
        <dbReference type="Google" id="ProtNLM"/>
    </source>
</evidence>
<protein>
    <recommendedName>
        <fullName evidence="3">DUF4286 family protein</fullName>
    </recommendedName>
</protein>
<accession>A0A3R7ECM2</accession>
<dbReference type="SUPFAM" id="SSF54909">
    <property type="entry name" value="Dimeric alpha+beta barrel"/>
    <property type="match status" value="1"/>
</dbReference>
<sequence length="114" mass="13137">MKFTYVVLTNPTSPEDEAEFNRWYTEQHLKDVLRVPGVVSAQRYKRTEKQRGSGPQQWSYLALYECDAKDPDVVTNGIQERYNTPDMVISPTLAEARYACYFEPITDVVRKPGA</sequence>
<proteinExistence type="predicted"/>
<dbReference type="RefSeq" id="WP_094437677.1">
    <property type="nucleotide sequence ID" value="NZ_NKDB02000004.1"/>
</dbReference>